<feature type="non-terminal residue" evidence="2">
    <location>
        <position position="1"/>
    </location>
</feature>
<dbReference type="AlphaFoldDB" id="A0A0F8WTG7"/>
<dbReference type="Gene3D" id="1.10.150.20">
    <property type="entry name" value="5' to 3' exonuclease, C-terminal subdomain"/>
    <property type="match status" value="1"/>
</dbReference>
<organism evidence="2">
    <name type="scientific">marine sediment metagenome</name>
    <dbReference type="NCBI Taxonomy" id="412755"/>
    <lineage>
        <taxon>unclassified sequences</taxon>
        <taxon>metagenomes</taxon>
        <taxon>ecological metagenomes</taxon>
    </lineage>
</organism>
<dbReference type="Pfam" id="PF08459">
    <property type="entry name" value="UvrC_RNaseH_dom"/>
    <property type="match status" value="1"/>
</dbReference>
<reference evidence="2" key="1">
    <citation type="journal article" date="2015" name="Nature">
        <title>Complex archaea that bridge the gap between prokaryotes and eukaryotes.</title>
        <authorList>
            <person name="Spang A."/>
            <person name="Saw J.H."/>
            <person name="Jorgensen S.L."/>
            <person name="Zaremba-Niedzwiedzka K."/>
            <person name="Martijn J."/>
            <person name="Lind A.E."/>
            <person name="van Eijk R."/>
            <person name="Schleper C."/>
            <person name="Guy L."/>
            <person name="Ettema T.J."/>
        </authorList>
    </citation>
    <scope>NUCLEOTIDE SEQUENCE</scope>
</reference>
<feature type="domain" description="UvrC family homology region profile" evidence="1">
    <location>
        <begin position="1"/>
        <end position="111"/>
    </location>
</feature>
<dbReference type="InterPro" id="IPR050066">
    <property type="entry name" value="UvrABC_protein_C"/>
</dbReference>
<sequence>LEQEMNLPSPPERIECYDISNIQGTSAVGSMVVFIEGRPQPAEYRRFRIKSVAGPDDFAMLQEVLRRRFKRTAEVIEERAKAGAEADESFGAVPDLVIVDGGKGQVSAAHDEMRNMGVGHIPLAGLAKRFEELYVKDVSEPIVLPRTSQALYLVQRIRDEAHRFAITYHRKVRAKAGMRSALDAVPGVGPKRKRALLRKFGSVKAIREAGVGEIAATPGFTRSLAEKVLAGL</sequence>
<comment type="caution">
    <text evidence="2">The sequence shown here is derived from an EMBL/GenBank/DDBJ whole genome shotgun (WGS) entry which is preliminary data.</text>
</comment>
<dbReference type="GO" id="GO:0006974">
    <property type="term" value="P:DNA damage response"/>
    <property type="evidence" value="ECO:0007669"/>
    <property type="project" value="TreeGrafter"/>
</dbReference>
<dbReference type="InterPro" id="IPR010994">
    <property type="entry name" value="RuvA_2-like"/>
</dbReference>
<dbReference type="Pfam" id="PF14520">
    <property type="entry name" value="HHH_5"/>
    <property type="match status" value="1"/>
</dbReference>
<dbReference type="Gene3D" id="3.30.420.340">
    <property type="entry name" value="UvrC, RNAse H endonuclease domain"/>
    <property type="match status" value="1"/>
</dbReference>
<gene>
    <name evidence="2" type="ORF">LCGC14_3028670</name>
</gene>
<evidence type="ECO:0000313" key="2">
    <source>
        <dbReference type="EMBL" id="KKK60008.1"/>
    </source>
</evidence>
<evidence type="ECO:0000259" key="1">
    <source>
        <dbReference type="PROSITE" id="PS50165"/>
    </source>
</evidence>
<protein>
    <recommendedName>
        <fullName evidence="1">UvrC family homology region profile domain-containing protein</fullName>
    </recommendedName>
</protein>
<name>A0A0F8WTG7_9ZZZZ</name>
<dbReference type="InterPro" id="IPR001162">
    <property type="entry name" value="UvrC_RNase_H_dom"/>
</dbReference>
<dbReference type="SUPFAM" id="SSF47781">
    <property type="entry name" value="RuvA domain 2-like"/>
    <property type="match status" value="1"/>
</dbReference>
<dbReference type="PANTHER" id="PTHR30562:SF1">
    <property type="entry name" value="UVRABC SYSTEM PROTEIN C"/>
    <property type="match status" value="1"/>
</dbReference>
<dbReference type="PANTHER" id="PTHR30562">
    <property type="entry name" value="UVRC/OXIDOREDUCTASE"/>
    <property type="match status" value="1"/>
</dbReference>
<dbReference type="PROSITE" id="PS50165">
    <property type="entry name" value="UVRC"/>
    <property type="match status" value="1"/>
</dbReference>
<dbReference type="EMBL" id="LAZR01063183">
    <property type="protein sequence ID" value="KKK60008.1"/>
    <property type="molecule type" value="Genomic_DNA"/>
</dbReference>
<dbReference type="InterPro" id="IPR038476">
    <property type="entry name" value="UvrC_RNase_H_dom_sf"/>
</dbReference>
<accession>A0A0F8WTG7</accession>
<proteinExistence type="predicted"/>
<dbReference type="GO" id="GO:0009381">
    <property type="term" value="F:excinuclease ABC activity"/>
    <property type="evidence" value="ECO:0007669"/>
    <property type="project" value="InterPro"/>
</dbReference>
<dbReference type="GO" id="GO:0009380">
    <property type="term" value="C:excinuclease repair complex"/>
    <property type="evidence" value="ECO:0007669"/>
    <property type="project" value="TreeGrafter"/>
</dbReference>